<dbReference type="SUPFAM" id="SSF55846">
    <property type="entry name" value="N-acetylmuramoyl-L-alanine amidase-like"/>
    <property type="match status" value="1"/>
</dbReference>
<gene>
    <name evidence="2" type="ORF">ACFFGT_10440</name>
</gene>
<evidence type="ECO:0000313" key="2">
    <source>
        <dbReference type="EMBL" id="MFC0514623.1"/>
    </source>
</evidence>
<dbReference type="SMART" id="SM00287">
    <property type="entry name" value="SH3b"/>
    <property type="match status" value="1"/>
</dbReference>
<organism evidence="2 3">
    <name type="scientific">Mucilaginibacter angelicae</name>
    <dbReference type="NCBI Taxonomy" id="869718"/>
    <lineage>
        <taxon>Bacteria</taxon>
        <taxon>Pseudomonadati</taxon>
        <taxon>Bacteroidota</taxon>
        <taxon>Sphingobacteriia</taxon>
        <taxon>Sphingobacteriales</taxon>
        <taxon>Sphingobacteriaceae</taxon>
        <taxon>Mucilaginibacter</taxon>
    </lineage>
</organism>
<dbReference type="GO" id="GO:0008745">
    <property type="term" value="F:N-acetylmuramoyl-L-alanine amidase activity"/>
    <property type="evidence" value="ECO:0007669"/>
    <property type="project" value="UniProtKB-EC"/>
</dbReference>
<proteinExistence type="predicted"/>
<protein>
    <submittedName>
        <fullName evidence="2">N-acetylmuramoyl-L-alanine amidase</fullName>
        <ecNumber evidence="2">3.5.1.28</ecNumber>
    </submittedName>
</protein>
<evidence type="ECO:0000313" key="3">
    <source>
        <dbReference type="Proteomes" id="UP001589828"/>
    </source>
</evidence>
<dbReference type="EC" id="3.5.1.28" evidence="2"/>
<dbReference type="Gene3D" id="2.30.30.40">
    <property type="entry name" value="SH3 Domains"/>
    <property type="match status" value="1"/>
</dbReference>
<reference evidence="2 3" key="1">
    <citation type="submission" date="2024-09" db="EMBL/GenBank/DDBJ databases">
        <authorList>
            <person name="Sun Q."/>
            <person name="Mori K."/>
        </authorList>
    </citation>
    <scope>NUCLEOTIDE SEQUENCE [LARGE SCALE GENOMIC DNA]</scope>
    <source>
        <strain evidence="2 3">NCAIM B.02415</strain>
    </source>
</reference>
<dbReference type="InterPro" id="IPR036505">
    <property type="entry name" value="Amidase/PGRP_sf"/>
</dbReference>
<name>A0ABV6L571_9SPHI</name>
<evidence type="ECO:0000259" key="1">
    <source>
        <dbReference type="SMART" id="SM00287"/>
    </source>
</evidence>
<dbReference type="InterPro" id="IPR003646">
    <property type="entry name" value="SH3-like_bac-type"/>
</dbReference>
<dbReference type="Gene3D" id="3.40.80.10">
    <property type="entry name" value="Peptidoglycan recognition protein-like"/>
    <property type="match status" value="1"/>
</dbReference>
<comment type="caution">
    <text evidence="2">The sequence shown here is derived from an EMBL/GenBank/DDBJ whole genome shotgun (WGS) entry which is preliminary data.</text>
</comment>
<accession>A0ABV6L571</accession>
<feature type="domain" description="SH3b" evidence="1">
    <location>
        <begin position="214"/>
        <end position="273"/>
    </location>
</feature>
<dbReference type="RefSeq" id="WP_377022467.1">
    <property type="nucleotide sequence ID" value="NZ_JBHLTS010000021.1"/>
</dbReference>
<keyword evidence="2" id="KW-0378">Hydrolase</keyword>
<keyword evidence="3" id="KW-1185">Reference proteome</keyword>
<dbReference type="EMBL" id="JBHLTS010000021">
    <property type="protein sequence ID" value="MFC0514623.1"/>
    <property type="molecule type" value="Genomic_DNA"/>
</dbReference>
<dbReference type="Pfam" id="PF01510">
    <property type="entry name" value="Amidase_2"/>
    <property type="match status" value="1"/>
</dbReference>
<dbReference type="Pfam" id="PF08239">
    <property type="entry name" value="SH3_3"/>
    <property type="match status" value="1"/>
</dbReference>
<sequence length="273" mass="30906">MQTKGKFVLMTLPEFEGYLQGMDISTLRKITHIQTHHTWSPSYRNFRNSNYFEKMESMEEDHITRGFGQIAQHYTTFPDGMIVVGRSLSLIPTCIKGHNTGGVCIENLGNFDKNQDTMTAEQSDTIVKMNALLCLKFGLDINTTSLVYHHWFRQTDGFRDNGENDPKYLNHKTCPGTAFFGGNTVDDATKNFLPPVQLAYDQYKQNMVAGTQPFKSGTVNADLLNIRSGPGKDFPAVGQLKREAQVIILETNDDWDRIGDNQWVFADYIALNT</sequence>
<dbReference type="InterPro" id="IPR002502">
    <property type="entry name" value="Amidase_domain"/>
</dbReference>
<dbReference type="Proteomes" id="UP001589828">
    <property type="component" value="Unassembled WGS sequence"/>
</dbReference>